<dbReference type="AlphaFoldDB" id="A0A8H3TW39"/>
<dbReference type="EMBL" id="BLZA01000030">
    <property type="protein sequence ID" value="GHJ88168.1"/>
    <property type="molecule type" value="Genomic_DNA"/>
</dbReference>
<proteinExistence type="predicted"/>
<reference evidence="1" key="1">
    <citation type="submission" date="2020-07" db="EMBL/GenBank/DDBJ databases">
        <title>Draft Genome Sequence of a Deep-Sea Yeast, Naganishia (Cryptococcus) liquefaciens strain N6.</title>
        <authorList>
            <person name="Han Y.W."/>
            <person name="Kajitani R."/>
            <person name="Morimoto H."/>
            <person name="Parhat M."/>
            <person name="Tsubouchi H."/>
            <person name="Bakenova O."/>
            <person name="Ogata M."/>
            <person name="Argunhan B."/>
            <person name="Aoki R."/>
            <person name="Kajiwara S."/>
            <person name="Itoh T."/>
            <person name="Iwasaki H."/>
        </authorList>
    </citation>
    <scope>NUCLEOTIDE SEQUENCE</scope>
    <source>
        <strain evidence="1">N6</strain>
    </source>
</reference>
<name>A0A8H3TW39_9TREE</name>
<sequence>MKMIRNILPAHAATNPRLALGFALRESPIDRTLAHHAIVRFDKDLAVACDAQYWAIIERAHWEVAWNRKRTTIPSVCTLHLALDSAMRAIVAEGCKPDEADYWQRVAVHFLAAVDDEC</sequence>
<evidence type="ECO:0000313" key="1">
    <source>
        <dbReference type="EMBL" id="GHJ88168.1"/>
    </source>
</evidence>
<keyword evidence="2" id="KW-1185">Reference proteome</keyword>
<protein>
    <submittedName>
        <fullName evidence="1">Uncharacterized protein</fullName>
    </submittedName>
</protein>
<evidence type="ECO:0000313" key="2">
    <source>
        <dbReference type="Proteomes" id="UP000620104"/>
    </source>
</evidence>
<gene>
    <name evidence="1" type="ORF">NliqN6_4570</name>
</gene>
<organism evidence="1 2">
    <name type="scientific">Naganishia liquefaciens</name>
    <dbReference type="NCBI Taxonomy" id="104408"/>
    <lineage>
        <taxon>Eukaryota</taxon>
        <taxon>Fungi</taxon>
        <taxon>Dikarya</taxon>
        <taxon>Basidiomycota</taxon>
        <taxon>Agaricomycotina</taxon>
        <taxon>Tremellomycetes</taxon>
        <taxon>Filobasidiales</taxon>
        <taxon>Filobasidiaceae</taxon>
        <taxon>Naganishia</taxon>
    </lineage>
</organism>
<comment type="caution">
    <text evidence="1">The sequence shown here is derived from an EMBL/GenBank/DDBJ whole genome shotgun (WGS) entry which is preliminary data.</text>
</comment>
<dbReference type="Proteomes" id="UP000620104">
    <property type="component" value="Unassembled WGS sequence"/>
</dbReference>
<accession>A0A8H3TW39</accession>